<accession>A0A1I3HKJ7</accession>
<evidence type="ECO:0000259" key="4">
    <source>
        <dbReference type="PROSITE" id="PS50987"/>
    </source>
</evidence>
<dbReference type="InterPro" id="IPR051081">
    <property type="entry name" value="HTH_MetalResp_TranReg"/>
</dbReference>
<keyword evidence="2" id="KW-0238">DNA-binding</keyword>
<dbReference type="Gene3D" id="1.10.10.10">
    <property type="entry name" value="Winged helix-like DNA-binding domain superfamily/Winged helix DNA-binding domain"/>
    <property type="match status" value="1"/>
</dbReference>
<protein>
    <submittedName>
        <fullName evidence="5">Helix-turn-helix domain-containing protein</fullName>
    </submittedName>
</protein>
<dbReference type="InterPro" id="IPR011991">
    <property type="entry name" value="ArsR-like_HTH"/>
</dbReference>
<keyword evidence="1" id="KW-0805">Transcription regulation</keyword>
<dbReference type="InterPro" id="IPR036388">
    <property type="entry name" value="WH-like_DNA-bd_sf"/>
</dbReference>
<dbReference type="EMBL" id="FORA01000001">
    <property type="protein sequence ID" value="SFI36107.1"/>
    <property type="molecule type" value="Genomic_DNA"/>
</dbReference>
<evidence type="ECO:0000256" key="3">
    <source>
        <dbReference type="ARBA" id="ARBA00023163"/>
    </source>
</evidence>
<organism evidence="5 6">
    <name type="scientific">Jannaschia pohangensis</name>
    <dbReference type="NCBI Taxonomy" id="390807"/>
    <lineage>
        <taxon>Bacteria</taxon>
        <taxon>Pseudomonadati</taxon>
        <taxon>Pseudomonadota</taxon>
        <taxon>Alphaproteobacteria</taxon>
        <taxon>Rhodobacterales</taxon>
        <taxon>Roseobacteraceae</taxon>
        <taxon>Jannaschia</taxon>
    </lineage>
</organism>
<dbReference type="SUPFAM" id="SSF55961">
    <property type="entry name" value="Bet v1-like"/>
    <property type="match status" value="1"/>
</dbReference>
<gene>
    <name evidence="5" type="ORF">SAMN04488095_0631</name>
</gene>
<dbReference type="GO" id="GO:0003700">
    <property type="term" value="F:DNA-binding transcription factor activity"/>
    <property type="evidence" value="ECO:0007669"/>
    <property type="project" value="InterPro"/>
</dbReference>
<keyword evidence="3" id="KW-0804">Transcription</keyword>
<dbReference type="CDD" id="cd00090">
    <property type="entry name" value="HTH_ARSR"/>
    <property type="match status" value="1"/>
</dbReference>
<dbReference type="PANTHER" id="PTHR33154">
    <property type="entry name" value="TRANSCRIPTIONAL REGULATOR, ARSR FAMILY"/>
    <property type="match status" value="1"/>
</dbReference>
<dbReference type="RefSeq" id="WP_092777022.1">
    <property type="nucleotide sequence ID" value="NZ_FORA01000001.1"/>
</dbReference>
<dbReference type="PANTHER" id="PTHR33154:SF33">
    <property type="entry name" value="TRANSCRIPTIONAL REPRESSOR SDPR"/>
    <property type="match status" value="1"/>
</dbReference>
<dbReference type="InterPro" id="IPR036390">
    <property type="entry name" value="WH_DNA-bd_sf"/>
</dbReference>
<evidence type="ECO:0000313" key="5">
    <source>
        <dbReference type="EMBL" id="SFI36107.1"/>
    </source>
</evidence>
<evidence type="ECO:0000313" key="6">
    <source>
        <dbReference type="Proteomes" id="UP000199110"/>
    </source>
</evidence>
<reference evidence="5 6" key="1">
    <citation type="submission" date="2016-10" db="EMBL/GenBank/DDBJ databases">
        <authorList>
            <person name="de Groot N.N."/>
        </authorList>
    </citation>
    <scope>NUCLEOTIDE SEQUENCE [LARGE SCALE GENOMIC DNA]</scope>
    <source>
        <strain evidence="5 6">DSM 19073</strain>
    </source>
</reference>
<dbReference type="STRING" id="390807.SAMN04488095_0631"/>
<dbReference type="AlphaFoldDB" id="A0A1I3HKJ7"/>
<dbReference type="Gene3D" id="3.30.530.20">
    <property type="match status" value="1"/>
</dbReference>
<dbReference type="NCBIfam" id="NF033788">
    <property type="entry name" value="HTH_metalloreg"/>
    <property type="match status" value="1"/>
</dbReference>
<dbReference type="PRINTS" id="PR00778">
    <property type="entry name" value="HTHARSR"/>
</dbReference>
<evidence type="ECO:0000256" key="1">
    <source>
        <dbReference type="ARBA" id="ARBA00023015"/>
    </source>
</evidence>
<dbReference type="GO" id="GO:0003677">
    <property type="term" value="F:DNA binding"/>
    <property type="evidence" value="ECO:0007669"/>
    <property type="project" value="UniProtKB-KW"/>
</dbReference>
<dbReference type="Proteomes" id="UP000199110">
    <property type="component" value="Unassembled WGS sequence"/>
</dbReference>
<evidence type="ECO:0000256" key="2">
    <source>
        <dbReference type="ARBA" id="ARBA00023125"/>
    </source>
</evidence>
<proteinExistence type="predicted"/>
<dbReference type="SUPFAM" id="SSF46785">
    <property type="entry name" value="Winged helix' DNA-binding domain"/>
    <property type="match status" value="1"/>
</dbReference>
<dbReference type="PROSITE" id="PS50987">
    <property type="entry name" value="HTH_ARSR_2"/>
    <property type="match status" value="1"/>
</dbReference>
<dbReference type="InterPro" id="IPR023393">
    <property type="entry name" value="START-like_dom_sf"/>
</dbReference>
<dbReference type="OrthoDB" id="793407at2"/>
<dbReference type="InterPro" id="IPR001845">
    <property type="entry name" value="HTH_ArsR_DNA-bd_dom"/>
</dbReference>
<dbReference type="SMART" id="SM00418">
    <property type="entry name" value="HTH_ARSR"/>
    <property type="match status" value="1"/>
</dbReference>
<dbReference type="Pfam" id="PF12840">
    <property type="entry name" value="HTH_20"/>
    <property type="match status" value="1"/>
</dbReference>
<name>A0A1I3HKJ7_9RHOB</name>
<keyword evidence="6" id="KW-1185">Reference proteome</keyword>
<sequence>MTYDAILTALADPTRRSVLDRLRGGALPVGRIAEDLPVSRPAVSQHLRVLLDAGLVSVTPQGTRNLYALTAGGAGPLVSWLGELSPPMTSAPDTGDADGLHRSLTTRLTPGEAWQLFCEDLSIWWPVARVSLSARAEGALPQVVILQARPGGTLRETLFDGTTGEWARVVEADAPGRLILDWTLGTPEGSRVTLAISAAPDGSRLTLTHDVDSGDTRAMWDIVLERFAAAAASSLSNFG</sequence>
<feature type="domain" description="HTH arsR-type" evidence="4">
    <location>
        <begin position="1"/>
        <end position="89"/>
    </location>
</feature>